<evidence type="ECO:0008006" key="4">
    <source>
        <dbReference type="Google" id="ProtNLM"/>
    </source>
</evidence>
<sequence length="132" mass="14794">MKRTLILAAATAAATVAAAAPANAQHWHGNWRTVAFTIVNGRDTDTIRLPGTARYRQMRLCVFNGPIEMRDLDVRYRNGGRQDVAVRHMIRAGTCTRNIDLAGNRRDVTAIRIKYAPLARGWSRPTVRVQVR</sequence>
<protein>
    <recommendedName>
        <fullName evidence="4">DUF2541 family protein</fullName>
    </recommendedName>
</protein>
<feature type="chain" id="PRO_5046022531" description="DUF2541 family protein" evidence="1">
    <location>
        <begin position="25"/>
        <end position="132"/>
    </location>
</feature>
<evidence type="ECO:0000313" key="3">
    <source>
        <dbReference type="Proteomes" id="UP001500827"/>
    </source>
</evidence>
<proteinExistence type="predicted"/>
<feature type="signal peptide" evidence="1">
    <location>
        <begin position="1"/>
        <end position="24"/>
    </location>
</feature>
<keyword evidence="1" id="KW-0732">Signal</keyword>
<name>A0ABP7LBW7_9SPHN</name>
<keyword evidence="3" id="KW-1185">Reference proteome</keyword>
<comment type="caution">
    <text evidence="2">The sequence shown here is derived from an EMBL/GenBank/DDBJ whole genome shotgun (WGS) entry which is preliminary data.</text>
</comment>
<evidence type="ECO:0000256" key="1">
    <source>
        <dbReference type="SAM" id="SignalP"/>
    </source>
</evidence>
<dbReference type="Proteomes" id="UP001500827">
    <property type="component" value="Unassembled WGS sequence"/>
</dbReference>
<reference evidence="3" key="1">
    <citation type="journal article" date="2019" name="Int. J. Syst. Evol. Microbiol.">
        <title>The Global Catalogue of Microorganisms (GCM) 10K type strain sequencing project: providing services to taxonomists for standard genome sequencing and annotation.</title>
        <authorList>
            <consortium name="The Broad Institute Genomics Platform"/>
            <consortium name="The Broad Institute Genome Sequencing Center for Infectious Disease"/>
            <person name="Wu L."/>
            <person name="Ma J."/>
        </authorList>
    </citation>
    <scope>NUCLEOTIDE SEQUENCE [LARGE SCALE GENOMIC DNA]</scope>
    <source>
        <strain evidence="3">JCM 17543</strain>
    </source>
</reference>
<accession>A0ABP7LBW7</accession>
<dbReference type="RefSeq" id="WP_344699273.1">
    <property type="nucleotide sequence ID" value="NZ_BAABBM010000001.1"/>
</dbReference>
<dbReference type="EMBL" id="BAABBM010000001">
    <property type="protein sequence ID" value="GAA3898860.1"/>
    <property type="molecule type" value="Genomic_DNA"/>
</dbReference>
<gene>
    <name evidence="2" type="ORF">GCM10022276_17230</name>
</gene>
<evidence type="ECO:0000313" key="2">
    <source>
        <dbReference type="EMBL" id="GAA3898860.1"/>
    </source>
</evidence>
<organism evidence="2 3">
    <name type="scientific">Sphingomonas limnosediminicola</name>
    <dbReference type="NCBI Taxonomy" id="940133"/>
    <lineage>
        <taxon>Bacteria</taxon>
        <taxon>Pseudomonadati</taxon>
        <taxon>Pseudomonadota</taxon>
        <taxon>Alphaproteobacteria</taxon>
        <taxon>Sphingomonadales</taxon>
        <taxon>Sphingomonadaceae</taxon>
        <taxon>Sphingomonas</taxon>
    </lineage>
</organism>